<dbReference type="EMBL" id="CP003629">
    <property type="protein sequence ID" value="AFQ42380.1"/>
    <property type="molecule type" value="Genomic_DNA"/>
</dbReference>
<dbReference type="RefSeq" id="WP_014901302.1">
    <property type="nucleotide sequence ID" value="NC_018515.1"/>
</dbReference>
<dbReference type="SUPFAM" id="SSF143631">
    <property type="entry name" value="ApbE-like"/>
    <property type="match status" value="1"/>
</dbReference>
<gene>
    <name evidence="1" type="ordered locus">Desmer_0319</name>
</gene>
<dbReference type="NCBIfam" id="NF003323">
    <property type="entry name" value="PRK04334.1-3"/>
    <property type="match status" value="1"/>
</dbReference>
<dbReference type="AlphaFoldDB" id="J7ILG2"/>
<dbReference type="OrthoDB" id="9787842at2"/>
<evidence type="ECO:0000313" key="2">
    <source>
        <dbReference type="Proteomes" id="UP000005262"/>
    </source>
</evidence>
<evidence type="ECO:0008006" key="3">
    <source>
        <dbReference type="Google" id="ProtNLM"/>
    </source>
</evidence>
<protein>
    <recommendedName>
        <fullName evidence="3">ApbE family lipoprotein</fullName>
    </recommendedName>
</protein>
<dbReference type="KEGG" id="dmi:Desmer_0319"/>
<keyword evidence="2" id="KW-1185">Reference proteome</keyword>
<sequence>MNYTERSYRQQHRQEDLVHFQLGINETDLDIGIRKERFSPELVKWVEETIRACRKPLEDYIQKDEDFVRSLTPYTVSQDAPPIVQTMAEAGRLAGVGPMAAVAGAVAEWVGKAIARRSRDVIVENGGDIFMRTSRIRKVGVFAGDSPLSNQIAIEVRPSQTPLGICTSSGKVGHSLSFGKADAVVVLSPSVPLADAVATATGNYIQTTDDLEKALEFASRINGVTGILLIKDDRLAAWGSIKLLPVNAGTLVKD</sequence>
<dbReference type="eggNOG" id="COG2122">
    <property type="taxonomic scope" value="Bacteria"/>
</dbReference>
<reference evidence="1 2" key="1">
    <citation type="journal article" date="2012" name="J. Bacteriol.">
        <title>Complete genome sequences of Desulfosporosinus orientis DSM765T, Desulfosporosinus youngiae DSM17734T, Desulfosporosinus meridiei DSM13257T, and Desulfosporosinus acidiphilus DSM22704T.</title>
        <authorList>
            <person name="Pester M."/>
            <person name="Brambilla E."/>
            <person name="Alazard D."/>
            <person name="Rattei T."/>
            <person name="Weinmaier T."/>
            <person name="Han J."/>
            <person name="Lucas S."/>
            <person name="Lapidus A."/>
            <person name="Cheng J.F."/>
            <person name="Goodwin L."/>
            <person name="Pitluck S."/>
            <person name="Peters L."/>
            <person name="Ovchinnikova G."/>
            <person name="Teshima H."/>
            <person name="Detter J.C."/>
            <person name="Han C.S."/>
            <person name="Tapia R."/>
            <person name="Land M.L."/>
            <person name="Hauser L."/>
            <person name="Kyrpides N.C."/>
            <person name="Ivanova N.N."/>
            <person name="Pagani I."/>
            <person name="Huntmann M."/>
            <person name="Wei C.L."/>
            <person name="Davenport K.W."/>
            <person name="Daligault H."/>
            <person name="Chain P.S."/>
            <person name="Chen A."/>
            <person name="Mavromatis K."/>
            <person name="Markowitz V."/>
            <person name="Szeto E."/>
            <person name="Mikhailova N."/>
            <person name="Pati A."/>
            <person name="Wagner M."/>
            <person name="Woyke T."/>
            <person name="Ollivier B."/>
            <person name="Klenk H.P."/>
            <person name="Spring S."/>
            <person name="Loy A."/>
        </authorList>
    </citation>
    <scope>NUCLEOTIDE SEQUENCE [LARGE SCALE GENOMIC DNA]</scope>
    <source>
        <strain evidence="2">ATCC BAA-275 / DSM 13257 / NCIMB 13706 / S10</strain>
    </source>
</reference>
<organism evidence="1 2">
    <name type="scientific">Desulfosporosinus meridiei (strain ATCC BAA-275 / DSM 13257 / KCTC 12902 / NCIMB 13706 / S10)</name>
    <dbReference type="NCBI Taxonomy" id="768704"/>
    <lineage>
        <taxon>Bacteria</taxon>
        <taxon>Bacillati</taxon>
        <taxon>Bacillota</taxon>
        <taxon>Clostridia</taxon>
        <taxon>Eubacteriales</taxon>
        <taxon>Desulfitobacteriaceae</taxon>
        <taxon>Desulfosporosinus</taxon>
    </lineage>
</organism>
<dbReference type="STRING" id="768704.Desmer_0319"/>
<dbReference type="InterPro" id="IPR007183">
    <property type="entry name" value="UPF0280"/>
</dbReference>
<dbReference type="HOGENOM" id="CLU_074757_1_0_9"/>
<dbReference type="PIRSF" id="PIRSF006421">
    <property type="entry name" value="UCP006421"/>
    <property type="match status" value="1"/>
</dbReference>
<reference evidence="2" key="2">
    <citation type="submission" date="2012-08" db="EMBL/GenBank/DDBJ databases">
        <title>Finished genome of Desulfosporosinus meridiei DSM 13257.</title>
        <authorList>
            <person name="Huntemann M."/>
            <person name="Wei C.-L."/>
            <person name="Han J."/>
            <person name="Detter J.C."/>
            <person name="Han C."/>
            <person name="Davenport K."/>
            <person name="Daligault H."/>
            <person name="Erkkila T."/>
            <person name="Gu W."/>
            <person name="Munk A.C.C."/>
            <person name="Teshima H."/>
            <person name="Xu Y."/>
            <person name="Chain P."/>
            <person name="Tapia R."/>
            <person name="Chen A."/>
            <person name="Krypides N."/>
            <person name="Mavromatis K."/>
            <person name="Markowitz V."/>
            <person name="Szeto E."/>
            <person name="Ivanova N."/>
            <person name="Mikhailova N."/>
            <person name="Ovchinnikova G."/>
            <person name="Pagani I."/>
            <person name="Pati A."/>
            <person name="Goodwin L."/>
            <person name="Peters L."/>
            <person name="Pitluck S."/>
            <person name="Woyke T."/>
            <person name="Pester M."/>
            <person name="Spring S."/>
            <person name="Ollivier B."/>
            <person name="Rattei T."/>
            <person name="Klenk H.-P."/>
            <person name="Wagner M."/>
            <person name="Loy A."/>
        </authorList>
    </citation>
    <scope>NUCLEOTIDE SEQUENCE [LARGE SCALE GENOMIC DNA]</scope>
    <source>
        <strain evidence="2">ATCC BAA-275 / DSM 13257 / NCIMB 13706 / S10</strain>
    </source>
</reference>
<name>J7ILG2_DESMD</name>
<dbReference type="InterPro" id="IPR003374">
    <property type="entry name" value="ApbE-like_sf"/>
</dbReference>
<dbReference type="Gene3D" id="3.10.520.10">
    <property type="entry name" value="ApbE-like domains"/>
    <property type="match status" value="1"/>
</dbReference>
<evidence type="ECO:0000313" key="1">
    <source>
        <dbReference type="EMBL" id="AFQ42380.1"/>
    </source>
</evidence>
<proteinExistence type="predicted"/>
<dbReference type="Proteomes" id="UP000005262">
    <property type="component" value="Chromosome"/>
</dbReference>
<accession>J7ILG2</accession>